<dbReference type="Proteomes" id="UP000321393">
    <property type="component" value="Unassembled WGS sequence"/>
</dbReference>
<sequence>MAADRTSDGKEIKEEILKTFSSLYSPEVKEKPFVEGIDWMPISTREDKELVAPFTFDEIRKVVLSYNRNESPGFDEFFERGTLNSSLVETYVCLMPKKENANRVKEFRPISLITSVYKTLAKVLTNRLRRVMSSTIFEEYRPKKEGSVLNSSLEGL</sequence>
<name>A0A5A7UXV6_CUCMM</name>
<comment type="caution">
    <text evidence="1">The sequence shown here is derived from an EMBL/GenBank/DDBJ whole genome shotgun (WGS) entry which is preliminary data.</text>
</comment>
<dbReference type="EMBL" id="SSTE01005615">
    <property type="protein sequence ID" value="KAA0060702.1"/>
    <property type="molecule type" value="Genomic_DNA"/>
</dbReference>
<accession>A0A5A7UXV6</accession>
<evidence type="ECO:0000313" key="1">
    <source>
        <dbReference type="EMBL" id="KAA0060702.1"/>
    </source>
</evidence>
<evidence type="ECO:0008006" key="3">
    <source>
        <dbReference type="Google" id="ProtNLM"/>
    </source>
</evidence>
<protein>
    <recommendedName>
        <fullName evidence="3">Reverse transcriptase</fullName>
    </recommendedName>
</protein>
<reference evidence="1 2" key="1">
    <citation type="submission" date="2019-08" db="EMBL/GenBank/DDBJ databases">
        <title>Draft genome sequences of two oriental melons (Cucumis melo L. var makuwa).</title>
        <authorList>
            <person name="Kwon S.-Y."/>
        </authorList>
    </citation>
    <scope>NUCLEOTIDE SEQUENCE [LARGE SCALE GENOMIC DNA]</scope>
    <source>
        <strain evidence="2">cv. SW 3</strain>
        <tissue evidence="1">Leaf</tissue>
    </source>
</reference>
<dbReference type="STRING" id="1194695.A0A5A7UXV6"/>
<dbReference type="AlphaFoldDB" id="A0A5A7UXV6"/>
<dbReference type="OrthoDB" id="1938551at2759"/>
<gene>
    <name evidence="1" type="ORF">E6C27_scaffold496G00040</name>
</gene>
<proteinExistence type="predicted"/>
<evidence type="ECO:0000313" key="2">
    <source>
        <dbReference type="Proteomes" id="UP000321393"/>
    </source>
</evidence>
<organism evidence="1 2">
    <name type="scientific">Cucumis melo var. makuwa</name>
    <name type="common">Oriental melon</name>
    <dbReference type="NCBI Taxonomy" id="1194695"/>
    <lineage>
        <taxon>Eukaryota</taxon>
        <taxon>Viridiplantae</taxon>
        <taxon>Streptophyta</taxon>
        <taxon>Embryophyta</taxon>
        <taxon>Tracheophyta</taxon>
        <taxon>Spermatophyta</taxon>
        <taxon>Magnoliopsida</taxon>
        <taxon>eudicotyledons</taxon>
        <taxon>Gunneridae</taxon>
        <taxon>Pentapetalae</taxon>
        <taxon>rosids</taxon>
        <taxon>fabids</taxon>
        <taxon>Cucurbitales</taxon>
        <taxon>Cucurbitaceae</taxon>
        <taxon>Benincaseae</taxon>
        <taxon>Cucumis</taxon>
    </lineage>
</organism>